<dbReference type="STRING" id="1448308.A0A2T2PAB2"/>
<dbReference type="EMBL" id="KZ678128">
    <property type="protein sequence ID" value="PSN74496.1"/>
    <property type="molecule type" value="Genomic_DNA"/>
</dbReference>
<dbReference type="SMART" id="SM00487">
    <property type="entry name" value="DEXDc"/>
    <property type="match status" value="1"/>
</dbReference>
<evidence type="ECO:0000313" key="9">
    <source>
        <dbReference type="Proteomes" id="UP000240883"/>
    </source>
</evidence>
<feature type="compositionally biased region" description="Basic and acidic residues" evidence="5">
    <location>
        <begin position="1098"/>
        <end position="1107"/>
    </location>
</feature>
<keyword evidence="1" id="KW-0547">Nucleotide-binding</keyword>
<evidence type="ECO:0000313" key="8">
    <source>
        <dbReference type="EMBL" id="PSN74496.1"/>
    </source>
</evidence>
<evidence type="ECO:0000256" key="3">
    <source>
        <dbReference type="ARBA" id="ARBA00022806"/>
    </source>
</evidence>
<dbReference type="FunFam" id="3.40.50.300:FF:001039">
    <property type="entry name" value="ATP-dependent RNA helicase DDX60"/>
    <property type="match status" value="1"/>
</dbReference>
<dbReference type="Pfam" id="PF00270">
    <property type="entry name" value="DEAD"/>
    <property type="match status" value="1"/>
</dbReference>
<dbReference type="GO" id="GO:0004386">
    <property type="term" value="F:helicase activity"/>
    <property type="evidence" value="ECO:0007669"/>
    <property type="project" value="UniProtKB-KW"/>
</dbReference>
<dbReference type="Pfam" id="PF26076">
    <property type="entry name" value="WHD_DDX60"/>
    <property type="match status" value="1"/>
</dbReference>
<dbReference type="InterPro" id="IPR014001">
    <property type="entry name" value="Helicase_ATP-bd"/>
</dbReference>
<dbReference type="GO" id="GO:0016787">
    <property type="term" value="F:hydrolase activity"/>
    <property type="evidence" value="ECO:0007669"/>
    <property type="project" value="UniProtKB-KW"/>
</dbReference>
<feature type="compositionally biased region" description="Basic and acidic residues" evidence="5">
    <location>
        <begin position="182"/>
        <end position="192"/>
    </location>
</feature>
<feature type="domain" description="Helicase ATP-binding" evidence="6">
    <location>
        <begin position="765"/>
        <end position="935"/>
    </location>
</feature>
<evidence type="ECO:0000259" key="6">
    <source>
        <dbReference type="PROSITE" id="PS51192"/>
    </source>
</evidence>
<name>A0A2T2PAB2_CORCC</name>
<protein>
    <submittedName>
        <fullName evidence="8">P-loop containing nucleoside triphosphate hydrolase protein</fullName>
    </submittedName>
</protein>
<dbReference type="Pfam" id="PF23002">
    <property type="entry name" value="PIN-like_DDX60"/>
    <property type="match status" value="1"/>
</dbReference>
<dbReference type="PROSITE" id="PS51192">
    <property type="entry name" value="HELICASE_ATP_BIND_1"/>
    <property type="match status" value="1"/>
</dbReference>
<feature type="region of interest" description="Disordered" evidence="5">
    <location>
        <begin position="537"/>
        <end position="584"/>
    </location>
</feature>
<reference evidence="8 9" key="1">
    <citation type="journal article" date="2018" name="Front. Microbiol.">
        <title>Genome-Wide Analysis of Corynespora cassiicola Leaf Fall Disease Putative Effectors.</title>
        <authorList>
            <person name="Lopez D."/>
            <person name="Ribeiro S."/>
            <person name="Label P."/>
            <person name="Fumanal B."/>
            <person name="Venisse J.S."/>
            <person name="Kohler A."/>
            <person name="de Oliveira R.R."/>
            <person name="Labutti K."/>
            <person name="Lipzen A."/>
            <person name="Lail K."/>
            <person name="Bauer D."/>
            <person name="Ohm R.A."/>
            <person name="Barry K.W."/>
            <person name="Spatafora J."/>
            <person name="Grigoriev I.V."/>
            <person name="Martin F.M."/>
            <person name="Pujade-Renaud V."/>
        </authorList>
    </citation>
    <scope>NUCLEOTIDE SEQUENCE [LARGE SCALE GENOMIC DNA]</scope>
    <source>
        <strain evidence="8 9">Philippines</strain>
    </source>
</reference>
<feature type="region of interest" description="Disordered" evidence="5">
    <location>
        <begin position="1185"/>
        <end position="1229"/>
    </location>
</feature>
<feature type="compositionally biased region" description="Basic residues" evidence="5">
    <location>
        <begin position="1185"/>
        <end position="1198"/>
    </location>
</feature>
<dbReference type="InterPro" id="IPR027417">
    <property type="entry name" value="P-loop_NTPase"/>
</dbReference>
<dbReference type="PANTHER" id="PTHR44533">
    <property type="entry name" value="DEAD/H RNA HELICASE, PUTATIVE-RELATED"/>
    <property type="match status" value="1"/>
</dbReference>
<feature type="region of interest" description="Disordered" evidence="5">
    <location>
        <begin position="1076"/>
        <end position="1118"/>
    </location>
</feature>
<dbReference type="InterPro" id="IPR052431">
    <property type="entry name" value="SKI2_subfamily_helicases"/>
</dbReference>
<dbReference type="GO" id="GO:0005524">
    <property type="term" value="F:ATP binding"/>
    <property type="evidence" value="ECO:0007669"/>
    <property type="project" value="UniProtKB-KW"/>
</dbReference>
<feature type="domain" description="Helicase C-terminal" evidence="7">
    <location>
        <begin position="1207"/>
        <end position="1380"/>
    </location>
</feature>
<sequence length="1812" mass="203283">MASTDGDVSADTNSAVGPILESYSKLYSRRVDIIGDYAGNEPFMIEGDSILLHCFSDAHIDFDPGYQLLHAAYTVETFLHNLVSRRANFHVVFFDEHRELCVPHFASADVREKYLLARAAVIRHLKVNLKATHPEIEVHVFTSVRAESFSSYLEQNDHFFVMCHDGASSASPQKRSAPVRDLGARDEEHGSEESALQSKTRFRLLIFWFMQNGYNAVLLNGLEWRDTKAIATVLEQPRIIDSDIDSLMAKEDLTKANPNSTPDWDQMLDTVQSAVETDLTEREFLAVLCVSKLIRQDAAAVEFAAALLRHVALLSQLGLPERRYQSMTLSTNFVSLLDKFCSDVRTVVESEDWAEDIEEYTLSCDVADLVDGRLLAACLNDSSLGAGTERFQLLLRAAAALSDAESLAGAAQTKNQQSQAVSTRMDPPAANQYAVLPFSNGVLDKHLSPIQLAIDSSGDMAEATSAAIFREAAEWHGSKRPIDPRLREEQAARNQKQQFFARRRNQWFMAEMMAYAASLTNAVGKVLEPEIITSGGKSKTVSAITETEETPKPKSNQKSSKKNEPTRKQAMMAKIAADKSRKDEASSEKVLQGWKMTCKNIEQEQSPVARYQAALQYLTTLNSELKRETLEAEVRFYMLNNLLTMWINACKQDQKDQGMHVAALIFDSIRSFPSVSGITKTIATHLKTIVKLLELPPLSIPTPESDRALTFAFALKSSPTANLAIPLGNKQFQLLHCGPYFERSIDSAPDPRTPFDPDAWQRQVLDGIDAKRSLLVIAPTSAGKTFISFYAMKQVLESSDDDVLVYVAPTKALVNQIAAEIQARFSKQYKYAGNSVWGIHTRDYRINNPIGCQILVTVPHILQTMLLTPSNAKSWSERVKWIIFDEVHCMGQAEDGLVWEQLLLQSPCPIIALSATIGNPGEFNDWLGSAQKANNLLMVQHPHRYSDLRKFVYTPEDTASEDVFEGLSEPHTFGQLGLDNDSNFTFLHPVASLVNRSRGVPDDFSLEARDCYTLWQSMTAHQTPQYPIDKSLDPAVALPGVIKKIDIIKWAAALKDVLRVWLADNESPFPAVFRELSPPMSGGNQESSISLRKAPLSRRKETPKTENGETQDDDEHDTESILHLLAKLHEQAALPGIVFNYDRGLCEKMCRHLLEQLSAAESAWKETNPKWKSTLKKWEEWKKMMAKSGKRAPKAPKKKGGEEGLTKEDMMRENADTEASPWASFEPEKPVDGFHFANRKRASNQELDRYERDLTRRGVSQWLLDSLRRGIGVHHAGMNRKYRHVVEVLFRKGFLRVVIATGTLALGINMPCKTVIFSGDSIFLTALNYRQAAGRAGRRGFDMLGNVVFHDISPSKVHRLISSRLPDLNGHFPVTTTLVLRLFALLSESKESPFAIRSVNSLLSQPRLYLGGNESKITMLHHLRFTIEYLRRQHLLDSRGSPLNLAGCISHLYFTENASFALHALMKDGYLHKLCGDIDNNPEPVLKELMLTMAHLFGRQFCRKADEEHVEEVIQRSQSMVFLPPMPEKAADVLRKHNSTTLEIFTAYVRTFVEQNIQEADDVLPLTGVKVSKKTSDDDSHSTKARSSFVALSGHDDKFDSIHDLCTTSRSGVFLEEAIVPYVGIYPEETELPLNAYLYDFFIHGDVEALISANRIQRGDVWFVLNDFSMILATIVTSLSSFMNLTSASDLTDVKGEGEEEEERQEDKLLPPDDSGYETGSTVSMASKQSAAKQALPIQVKKKKKVADSWDDDADEEDIEEEVAQKEKKMEDEMQKLLEKPDWEEGKGLLNVLTAFKLLREDFDTKFRAMWA</sequence>
<feature type="region of interest" description="Disordered" evidence="5">
    <location>
        <begin position="1690"/>
        <end position="1721"/>
    </location>
</feature>
<keyword evidence="2 8" id="KW-0378">Hydrolase</keyword>
<dbReference type="PANTHER" id="PTHR44533:SF4">
    <property type="entry name" value="DEAD_H RNA HELICASE, PUTATIVE-RELATED"/>
    <property type="match status" value="1"/>
</dbReference>
<evidence type="ECO:0000256" key="4">
    <source>
        <dbReference type="ARBA" id="ARBA00022840"/>
    </source>
</evidence>
<dbReference type="InterPro" id="IPR001650">
    <property type="entry name" value="Helicase_C-like"/>
</dbReference>
<evidence type="ECO:0000256" key="2">
    <source>
        <dbReference type="ARBA" id="ARBA00022801"/>
    </source>
</evidence>
<organism evidence="8 9">
    <name type="scientific">Corynespora cassiicola Philippines</name>
    <dbReference type="NCBI Taxonomy" id="1448308"/>
    <lineage>
        <taxon>Eukaryota</taxon>
        <taxon>Fungi</taxon>
        <taxon>Dikarya</taxon>
        <taxon>Ascomycota</taxon>
        <taxon>Pezizomycotina</taxon>
        <taxon>Dothideomycetes</taxon>
        <taxon>Pleosporomycetidae</taxon>
        <taxon>Pleosporales</taxon>
        <taxon>Corynesporascaceae</taxon>
        <taxon>Corynespora</taxon>
    </lineage>
</organism>
<dbReference type="SUPFAM" id="SSF52540">
    <property type="entry name" value="P-loop containing nucleoside triphosphate hydrolases"/>
    <property type="match status" value="1"/>
</dbReference>
<keyword evidence="9" id="KW-1185">Reference proteome</keyword>
<accession>A0A2T2PAB2</accession>
<evidence type="ECO:0000259" key="7">
    <source>
        <dbReference type="PROSITE" id="PS51194"/>
    </source>
</evidence>
<feature type="region of interest" description="Disordered" evidence="5">
    <location>
        <begin position="168"/>
        <end position="193"/>
    </location>
</feature>
<dbReference type="CDD" id="cd18025">
    <property type="entry name" value="DEXHc_DDX60"/>
    <property type="match status" value="1"/>
</dbReference>
<dbReference type="PROSITE" id="PS51194">
    <property type="entry name" value="HELICASE_CTER"/>
    <property type="match status" value="1"/>
</dbReference>
<dbReference type="GO" id="GO:0005737">
    <property type="term" value="C:cytoplasm"/>
    <property type="evidence" value="ECO:0007669"/>
    <property type="project" value="TreeGrafter"/>
</dbReference>
<dbReference type="InterPro" id="IPR011545">
    <property type="entry name" value="DEAD/DEAH_box_helicase_dom"/>
</dbReference>
<dbReference type="Gene3D" id="3.40.50.300">
    <property type="entry name" value="P-loop containing nucleotide triphosphate hydrolases"/>
    <property type="match status" value="2"/>
</dbReference>
<evidence type="ECO:0000256" key="5">
    <source>
        <dbReference type="SAM" id="MobiDB-lite"/>
    </source>
</evidence>
<dbReference type="GO" id="GO:0003676">
    <property type="term" value="F:nucleic acid binding"/>
    <property type="evidence" value="ECO:0007669"/>
    <property type="project" value="InterPro"/>
</dbReference>
<keyword evidence="3" id="KW-0347">Helicase</keyword>
<dbReference type="Proteomes" id="UP000240883">
    <property type="component" value="Unassembled WGS sequence"/>
</dbReference>
<evidence type="ECO:0000256" key="1">
    <source>
        <dbReference type="ARBA" id="ARBA00022741"/>
    </source>
</evidence>
<dbReference type="InterPro" id="IPR059032">
    <property type="entry name" value="WHD_DDX60"/>
</dbReference>
<proteinExistence type="predicted"/>
<dbReference type="SMART" id="SM00490">
    <property type="entry name" value="HELICc"/>
    <property type="match status" value="1"/>
</dbReference>
<feature type="compositionally biased region" description="Basic and acidic residues" evidence="5">
    <location>
        <begin position="1199"/>
        <end position="1215"/>
    </location>
</feature>
<dbReference type="CDD" id="cd18795">
    <property type="entry name" value="SF2_C_Ski2"/>
    <property type="match status" value="1"/>
</dbReference>
<gene>
    <name evidence="8" type="ORF">BS50DRAFT_511474</name>
</gene>
<dbReference type="InterPro" id="IPR055124">
    <property type="entry name" value="PIN-like_DDX60"/>
</dbReference>
<keyword evidence="4" id="KW-0067">ATP-binding</keyword>
<dbReference type="Pfam" id="PF00271">
    <property type="entry name" value="Helicase_C"/>
    <property type="match status" value="1"/>
</dbReference>
<dbReference type="OrthoDB" id="2320933at2759"/>